<dbReference type="InterPro" id="IPR050643">
    <property type="entry name" value="Periplasmic_pilus_chap"/>
</dbReference>
<dbReference type="PANTHER" id="PTHR30251">
    <property type="entry name" value="PILUS ASSEMBLY CHAPERONE"/>
    <property type="match status" value="1"/>
</dbReference>
<evidence type="ECO:0000256" key="1">
    <source>
        <dbReference type="SAM" id="SignalP"/>
    </source>
</evidence>
<dbReference type="Pfam" id="PF00345">
    <property type="entry name" value="PapD_N"/>
    <property type="match status" value="1"/>
</dbReference>
<organism evidence="3 6">
    <name type="scientific">Yersinia pekkanenii</name>
    <dbReference type="NCBI Taxonomy" id="1288385"/>
    <lineage>
        <taxon>Bacteria</taxon>
        <taxon>Pseudomonadati</taxon>
        <taxon>Pseudomonadota</taxon>
        <taxon>Gammaproteobacteria</taxon>
        <taxon>Enterobacterales</taxon>
        <taxon>Yersiniaceae</taxon>
        <taxon>Yersinia</taxon>
    </lineage>
</organism>
<proteinExistence type="predicted"/>
<evidence type="ECO:0000313" key="3">
    <source>
        <dbReference type="EMBL" id="CNI09567.1"/>
    </source>
</evidence>
<dbReference type="GO" id="GO:0071555">
    <property type="term" value="P:cell wall organization"/>
    <property type="evidence" value="ECO:0007669"/>
    <property type="project" value="InterPro"/>
</dbReference>
<dbReference type="Proteomes" id="UP000045840">
    <property type="component" value="Unassembled WGS sequence"/>
</dbReference>
<name>A0A0T9QFQ5_9GAMM</name>
<keyword evidence="1" id="KW-0732">Signal</keyword>
<sequence length="250" mass="27573">MTTFNLLTRTVLLCTTLTSAQLYAAASVLIWPIDPIISDSDKATALWLENKDSQPIYMQIRVLGWQQVNTQDDYTSQSRIIASPPVATIQPGKRQLIRLVKNTQVPAGQEQAYRILIDEIPRQDPNDKNPASAAQLGLKFQMRYSVPLFVYGSGVLIKSDTLPAANTMPTKLSYSLATENGKQWLNINNQSAVHARISQVTLQGKEINKGLLGYILAGSKMSFPISSTARTGELAAIINNEIKPIVIPHR</sequence>
<dbReference type="AlphaFoldDB" id="A0A0T9QFQ5"/>
<reference evidence="3" key="3">
    <citation type="submission" date="2015-03" db="EMBL/GenBank/DDBJ databases">
        <authorList>
            <person name="Murphy D."/>
        </authorList>
    </citation>
    <scope>NUCLEOTIDE SEQUENCE [LARGE SCALE GENOMIC DNA]</scope>
    <source>
        <strain evidence="3">A125KOH2</strain>
    </source>
</reference>
<dbReference type="RefSeq" id="WP_049614005.1">
    <property type="nucleotide sequence ID" value="NZ_CAWMMU010000016.1"/>
</dbReference>
<dbReference type="GO" id="GO:0030288">
    <property type="term" value="C:outer membrane-bounded periplasmic space"/>
    <property type="evidence" value="ECO:0007669"/>
    <property type="project" value="InterPro"/>
</dbReference>
<protein>
    <submittedName>
        <fullName evidence="3 4">Chaperone protein</fullName>
    </submittedName>
</protein>
<dbReference type="OrthoDB" id="511700at2"/>
<evidence type="ECO:0000313" key="4">
    <source>
        <dbReference type="EMBL" id="CRY68003.1"/>
    </source>
</evidence>
<evidence type="ECO:0000259" key="2">
    <source>
        <dbReference type="Pfam" id="PF00345"/>
    </source>
</evidence>
<dbReference type="Proteomes" id="UP000044625">
    <property type="component" value="Unassembled WGS sequence"/>
</dbReference>
<evidence type="ECO:0000313" key="6">
    <source>
        <dbReference type="Proteomes" id="UP000045840"/>
    </source>
</evidence>
<dbReference type="InterPro" id="IPR008962">
    <property type="entry name" value="PapD-like_sf"/>
</dbReference>
<feature type="chain" id="PRO_5006695417" evidence="1">
    <location>
        <begin position="25"/>
        <end position="250"/>
    </location>
</feature>
<dbReference type="InterPro" id="IPR016147">
    <property type="entry name" value="Pili_assmbl_chaperone_N"/>
</dbReference>
<dbReference type="Gene3D" id="2.60.40.10">
    <property type="entry name" value="Immunoglobulins"/>
    <property type="match status" value="1"/>
</dbReference>
<reference evidence="4 5" key="1">
    <citation type="submission" date="2015-03" db="EMBL/GenBank/DDBJ databases">
        <authorList>
            <consortium name="Pathogen Informatics"/>
            <person name="Murphy D."/>
        </authorList>
    </citation>
    <scope>NUCLEOTIDE SEQUENCE [LARGE SCALE GENOMIC DNA]</scope>
    <source>
        <strain evidence="5">type strain: CIP110230</strain>
        <strain evidence="4">Type strain: CIP110230</strain>
    </source>
</reference>
<dbReference type="InterPro" id="IPR013783">
    <property type="entry name" value="Ig-like_fold"/>
</dbReference>
<keyword evidence="5" id="KW-1185">Reference proteome</keyword>
<dbReference type="SUPFAM" id="SSF49354">
    <property type="entry name" value="PapD-like"/>
    <property type="match status" value="1"/>
</dbReference>
<feature type="domain" description="Pili assembly chaperone N-terminal" evidence="2">
    <location>
        <begin position="36"/>
        <end position="150"/>
    </location>
</feature>
<accession>A0A0T9QFQ5</accession>
<dbReference type="EMBL" id="CQAZ01000028">
    <property type="protein sequence ID" value="CNI09567.1"/>
    <property type="molecule type" value="Genomic_DNA"/>
</dbReference>
<dbReference type="PANTHER" id="PTHR30251:SF4">
    <property type="entry name" value="SLR1668 PROTEIN"/>
    <property type="match status" value="1"/>
</dbReference>
<gene>
    <name evidence="3" type="ORF">ERS008529_03055</name>
    <name evidence="4" type="ORF">ERS137968_03101</name>
</gene>
<reference evidence="6" key="2">
    <citation type="submission" date="2015-03" db="EMBL/GenBank/DDBJ databases">
        <authorList>
            <consortium name="Pathogen Informatics"/>
        </authorList>
    </citation>
    <scope>NUCLEOTIDE SEQUENCE [LARGE SCALE GENOMIC DNA]</scope>
    <source>
        <strain evidence="6">A125KOH2</strain>
    </source>
</reference>
<dbReference type="EMBL" id="CWJL01000016">
    <property type="protein sequence ID" value="CRY68003.1"/>
    <property type="molecule type" value="Genomic_DNA"/>
</dbReference>
<feature type="signal peptide" evidence="1">
    <location>
        <begin position="1"/>
        <end position="24"/>
    </location>
</feature>
<dbReference type="STRING" id="1288385.ERS137968_03101"/>
<evidence type="ECO:0000313" key="5">
    <source>
        <dbReference type="Proteomes" id="UP000044625"/>
    </source>
</evidence>